<accession>A0A101NSH9</accession>
<evidence type="ECO:0000313" key="2">
    <source>
        <dbReference type="Proteomes" id="UP000054241"/>
    </source>
</evidence>
<reference evidence="1 2" key="1">
    <citation type="submission" date="2015-10" db="EMBL/GenBank/DDBJ databases">
        <title>Draft genome sequence of Streptomyces cellostaticus DSM 40189, type strain for the species Streptomyces cellostaticus.</title>
        <authorList>
            <person name="Ruckert C."/>
            <person name="Winkler A."/>
            <person name="Kalinowski J."/>
            <person name="Kampfer P."/>
            <person name="Glaeser S."/>
        </authorList>
    </citation>
    <scope>NUCLEOTIDE SEQUENCE [LARGE SCALE GENOMIC DNA]</scope>
    <source>
        <strain evidence="1 2">DSM 40189</strain>
    </source>
</reference>
<protein>
    <submittedName>
        <fullName evidence="1">Uncharacterized protein</fullName>
    </submittedName>
</protein>
<gene>
    <name evidence="1" type="ORF">AQI88_03215</name>
</gene>
<dbReference type="STRING" id="67285.AQI88_03215"/>
<organism evidence="1 2">
    <name type="scientific">Streptomyces cellostaticus</name>
    <dbReference type="NCBI Taxonomy" id="67285"/>
    <lineage>
        <taxon>Bacteria</taxon>
        <taxon>Bacillati</taxon>
        <taxon>Actinomycetota</taxon>
        <taxon>Actinomycetes</taxon>
        <taxon>Kitasatosporales</taxon>
        <taxon>Streptomycetaceae</taxon>
        <taxon>Streptomyces</taxon>
    </lineage>
</organism>
<dbReference type="Proteomes" id="UP000054241">
    <property type="component" value="Unassembled WGS sequence"/>
</dbReference>
<sequence>MELKAKRGIARVCASPDDLRQVLDDSAPLDAVLDLLRSAPGDLASLIGVLDALHSALQQAGDQLGLYGVAARGVPSGLGPGRRTDVIFHCPQGRCARSERPGPGVTERPRCTLFDEDLRWIAWTAS</sequence>
<name>A0A101NSH9_9ACTN</name>
<proteinExistence type="predicted"/>
<evidence type="ECO:0000313" key="1">
    <source>
        <dbReference type="EMBL" id="KUM98404.1"/>
    </source>
</evidence>
<comment type="caution">
    <text evidence="1">The sequence shown here is derived from an EMBL/GenBank/DDBJ whole genome shotgun (WGS) entry which is preliminary data.</text>
</comment>
<dbReference type="AlphaFoldDB" id="A0A101NSH9"/>
<keyword evidence="2" id="KW-1185">Reference proteome</keyword>
<dbReference type="EMBL" id="LMWL01000005">
    <property type="protein sequence ID" value="KUM98404.1"/>
    <property type="molecule type" value="Genomic_DNA"/>
</dbReference>